<dbReference type="Gene3D" id="2.160.20.10">
    <property type="entry name" value="Single-stranded right-handed beta-helix, Pectin lyase-like"/>
    <property type="match status" value="1"/>
</dbReference>
<evidence type="ECO:0000256" key="2">
    <source>
        <dbReference type="ARBA" id="ARBA00023180"/>
    </source>
</evidence>
<organism evidence="5 6">
    <name type="scientific">Candidatus Caccoplasma intestinavium</name>
    <dbReference type="NCBI Taxonomy" id="2840716"/>
    <lineage>
        <taxon>Bacteria</taxon>
        <taxon>Pseudomonadati</taxon>
        <taxon>Bacteroidota</taxon>
        <taxon>Bacteroidia</taxon>
        <taxon>Bacteroidales</taxon>
        <taxon>Bacteroidaceae</taxon>
        <taxon>Bacteroidaceae incertae sedis</taxon>
        <taxon>Candidatus Caccoplasma</taxon>
    </lineage>
</organism>
<accession>A0A9D1KE51</accession>
<feature type="compositionally biased region" description="Acidic residues" evidence="3">
    <location>
        <begin position="429"/>
        <end position="439"/>
    </location>
</feature>
<dbReference type="AlphaFoldDB" id="A0A9D1KE51"/>
<feature type="region of interest" description="Disordered" evidence="3">
    <location>
        <begin position="409"/>
        <end position="455"/>
    </location>
</feature>
<evidence type="ECO:0000313" key="6">
    <source>
        <dbReference type="Proteomes" id="UP000886722"/>
    </source>
</evidence>
<dbReference type="PANTHER" id="PTHR42970:SF1">
    <property type="entry name" value="PECTATE LYASE C-RELATED"/>
    <property type="match status" value="1"/>
</dbReference>
<evidence type="ECO:0008006" key="7">
    <source>
        <dbReference type="Google" id="ProtNLM"/>
    </source>
</evidence>
<protein>
    <recommendedName>
        <fullName evidence="7">Pectate lyase</fullName>
    </recommendedName>
</protein>
<dbReference type="InterPro" id="IPR052063">
    <property type="entry name" value="Polysaccharide_Lyase_1"/>
</dbReference>
<feature type="signal peptide" evidence="4">
    <location>
        <begin position="1"/>
        <end position="20"/>
    </location>
</feature>
<dbReference type="InterPro" id="IPR012334">
    <property type="entry name" value="Pectin_lyas_fold"/>
</dbReference>
<name>A0A9D1KE51_9BACT</name>
<dbReference type="Proteomes" id="UP000886722">
    <property type="component" value="Unassembled WGS sequence"/>
</dbReference>
<dbReference type="InterPro" id="IPR011050">
    <property type="entry name" value="Pectin_lyase_fold/virulence"/>
</dbReference>
<evidence type="ECO:0000313" key="5">
    <source>
        <dbReference type="EMBL" id="HIT39102.1"/>
    </source>
</evidence>
<dbReference type="EMBL" id="DVKT01000025">
    <property type="protein sequence ID" value="HIT39102.1"/>
    <property type="molecule type" value="Genomic_DNA"/>
</dbReference>
<comment type="caution">
    <text evidence="5">The sequence shown here is derived from an EMBL/GenBank/DDBJ whole genome shotgun (WGS) entry which is preliminary data.</text>
</comment>
<keyword evidence="1" id="KW-0479">Metal-binding</keyword>
<evidence type="ECO:0000256" key="3">
    <source>
        <dbReference type="SAM" id="MobiDB-lite"/>
    </source>
</evidence>
<proteinExistence type="predicted"/>
<evidence type="ECO:0000256" key="4">
    <source>
        <dbReference type="SAM" id="SignalP"/>
    </source>
</evidence>
<dbReference type="PANTHER" id="PTHR42970">
    <property type="entry name" value="PECTATE LYASE C-RELATED"/>
    <property type="match status" value="1"/>
</dbReference>
<feature type="chain" id="PRO_5038953151" description="Pectate lyase" evidence="4">
    <location>
        <begin position="21"/>
        <end position="715"/>
    </location>
</feature>
<gene>
    <name evidence="5" type="ORF">IAD06_03575</name>
</gene>
<dbReference type="SUPFAM" id="SSF51126">
    <property type="entry name" value="Pectin lyase-like"/>
    <property type="match status" value="1"/>
</dbReference>
<dbReference type="GO" id="GO:0046872">
    <property type="term" value="F:metal ion binding"/>
    <property type="evidence" value="ECO:0007669"/>
    <property type="project" value="UniProtKB-KW"/>
</dbReference>
<keyword evidence="4" id="KW-0732">Signal</keyword>
<reference evidence="5" key="1">
    <citation type="submission" date="2020-10" db="EMBL/GenBank/DDBJ databases">
        <authorList>
            <person name="Gilroy R."/>
        </authorList>
    </citation>
    <scope>NUCLEOTIDE SEQUENCE</scope>
    <source>
        <strain evidence="5">21143</strain>
    </source>
</reference>
<keyword evidence="2" id="KW-0325">Glycoprotein</keyword>
<reference evidence="5" key="2">
    <citation type="journal article" date="2021" name="PeerJ">
        <title>Extensive microbial diversity within the chicken gut microbiome revealed by metagenomics and culture.</title>
        <authorList>
            <person name="Gilroy R."/>
            <person name="Ravi A."/>
            <person name="Getino M."/>
            <person name="Pursley I."/>
            <person name="Horton D.L."/>
            <person name="Alikhan N.F."/>
            <person name="Baker D."/>
            <person name="Gharbi K."/>
            <person name="Hall N."/>
            <person name="Watson M."/>
            <person name="Adriaenssens E.M."/>
            <person name="Foster-Nyarko E."/>
            <person name="Jarju S."/>
            <person name="Secka A."/>
            <person name="Antonio M."/>
            <person name="Oren A."/>
            <person name="Chaudhuri R.R."/>
            <person name="La Ragione R."/>
            <person name="Hildebrand F."/>
            <person name="Pallen M.J."/>
        </authorList>
    </citation>
    <scope>NUCLEOTIDE SEQUENCE</scope>
    <source>
        <strain evidence="5">21143</strain>
    </source>
</reference>
<evidence type="ECO:0000256" key="1">
    <source>
        <dbReference type="ARBA" id="ARBA00022723"/>
    </source>
</evidence>
<sequence>MKKFYLFLFIALAWTISASAQVPAFPGADGYGRYTTGGRGGEVYYVTSLEDTDTPGTLRYGVTHLSKVTILFKVSGTIQLNSSLNIRGSNITIAGQSAPGDGICLAGYPVSVSGSNVIVRYMRFRMGDWSLSADEADGADAFGGRFCNNVIIDHCSISWCTDECASFYANYNFTMQWCIISESLRMSLHSKGPHGYGAIWGGIGASYLHNLLIHHDSRTPRFGTGNLGTPSDHMTDMRNNVIYNWSGNGCYGAEGMTVNMINNYYKPGPATTTGSKNRFIGIDDATSSDGTTAIWGKFYIDGNYNSKYPDVNTDNWDGVVVNTSSLIGGNATKADVKSNTEQGETPLLHQHTAQGCFLPVLNYAGCSHRRDAIDTRLTTECRNGTATYKGESANKGGIIDKLEDLMPEDAGSDWSPWPELKSETAPVDTDADGMPDEWETQNGLDPKNPEDRNTRNEEGYTMLEVYLNSLVADITEAQYQDAEIVGKPGEPYAPVTTDVTVSWSMSSGKVGESATVSKEGIVTSSEYSLGSEINRKSTRLAYGKVITTFQPTIEYKSPEPTSALYFDFDLADGVTFRPTEISIMALSYGTSGGYFDLAWVDSNGEETILGTGMHGGSDKEDESLATTKIDLNDLVVPTSTGKCQLIVYVYKLSPTKELGLADIKIGGHLGYTAGINETEVETNNREKSIYNILGQPLSAPQKGFNIINGEKRIIR</sequence>